<proteinExistence type="predicted"/>
<keyword evidence="5" id="KW-1185">Reference proteome</keyword>
<dbReference type="GO" id="GO:0005737">
    <property type="term" value="C:cytoplasm"/>
    <property type="evidence" value="ECO:0007669"/>
    <property type="project" value="UniProtKB-SubCell"/>
</dbReference>
<dbReference type="InterPro" id="IPR051837">
    <property type="entry name" value="SortingNexin/PXDomain-PKLike"/>
</dbReference>
<organism evidence="4 5">
    <name type="scientific">Populus alba x Populus x berolinensis</name>
    <dbReference type="NCBI Taxonomy" id="444605"/>
    <lineage>
        <taxon>Eukaryota</taxon>
        <taxon>Viridiplantae</taxon>
        <taxon>Streptophyta</taxon>
        <taxon>Embryophyta</taxon>
        <taxon>Tracheophyta</taxon>
        <taxon>Spermatophyta</taxon>
        <taxon>Magnoliopsida</taxon>
        <taxon>eudicotyledons</taxon>
        <taxon>Gunneridae</taxon>
        <taxon>Pentapetalae</taxon>
        <taxon>rosids</taxon>
        <taxon>fabids</taxon>
        <taxon>Malpighiales</taxon>
        <taxon>Salicaceae</taxon>
        <taxon>Saliceae</taxon>
        <taxon>Populus</taxon>
    </lineage>
</organism>
<evidence type="ECO:0000313" key="4">
    <source>
        <dbReference type="EMBL" id="KAJ7001151.1"/>
    </source>
</evidence>
<sequence length="217" mass="25099">MHGLEFGKESQNHRRQVFWISKQILQLIMEDAIDDWLLRQIYWLRSEETIAFGIRWVQDILWPNGMFFTRARVAQSKDDDDQLNLIPFQISQLSGSKVSNKGSFEEQLEAACRVSDIKKMLFDSLLQKSRVEFSTTFIKNIVKKFSLLSDGAPATLVSLIGNKQYKRCARDIFYFTQSTICVKQLAYGILELLIISVFPELRDLLLGLNEKMRAPPA</sequence>
<feature type="domain" description="Sorting nexin C-terminal" evidence="3">
    <location>
        <begin position="14"/>
        <end position="178"/>
    </location>
</feature>
<reference evidence="4 5" key="1">
    <citation type="journal article" date="2023" name="Mol. Ecol. Resour.">
        <title>Chromosome-level genome assembly of a triploid poplar Populus alba 'Berolinensis'.</title>
        <authorList>
            <person name="Chen S."/>
            <person name="Yu Y."/>
            <person name="Wang X."/>
            <person name="Wang S."/>
            <person name="Zhang T."/>
            <person name="Zhou Y."/>
            <person name="He R."/>
            <person name="Meng N."/>
            <person name="Wang Y."/>
            <person name="Liu W."/>
            <person name="Liu Z."/>
            <person name="Liu J."/>
            <person name="Guo Q."/>
            <person name="Huang H."/>
            <person name="Sederoff R.R."/>
            <person name="Wang G."/>
            <person name="Qu G."/>
            <person name="Chen S."/>
        </authorList>
    </citation>
    <scope>NUCLEOTIDE SEQUENCE [LARGE SCALE GENOMIC DNA]</scope>
    <source>
        <strain evidence="4">SC-2020</strain>
    </source>
</reference>
<protein>
    <recommendedName>
        <fullName evidence="3">Sorting nexin C-terminal domain-containing protein</fullName>
    </recommendedName>
</protein>
<dbReference type="PANTHER" id="PTHR22999:SF23">
    <property type="entry name" value="SORTING NEXIN-16"/>
    <property type="match status" value="1"/>
</dbReference>
<evidence type="ECO:0000256" key="2">
    <source>
        <dbReference type="ARBA" id="ARBA00022490"/>
    </source>
</evidence>
<dbReference type="Pfam" id="PF08628">
    <property type="entry name" value="Nexin_C"/>
    <property type="match status" value="1"/>
</dbReference>
<dbReference type="PANTHER" id="PTHR22999">
    <property type="entry name" value="PX SERINE/THREONINE KINASE PXK"/>
    <property type="match status" value="1"/>
</dbReference>
<dbReference type="Proteomes" id="UP001164929">
    <property type="component" value="Chromosome 4"/>
</dbReference>
<evidence type="ECO:0000313" key="5">
    <source>
        <dbReference type="Proteomes" id="UP001164929"/>
    </source>
</evidence>
<dbReference type="AlphaFoldDB" id="A0AAD6R2P5"/>
<keyword evidence="2" id="KW-0963">Cytoplasm</keyword>
<accession>A0AAD6R2P5</accession>
<evidence type="ECO:0000256" key="1">
    <source>
        <dbReference type="ARBA" id="ARBA00004496"/>
    </source>
</evidence>
<comment type="caution">
    <text evidence="4">The sequence shown here is derived from an EMBL/GenBank/DDBJ whole genome shotgun (WGS) entry which is preliminary data.</text>
</comment>
<comment type="subcellular location">
    <subcellularLocation>
        <location evidence="1">Cytoplasm</location>
    </subcellularLocation>
</comment>
<name>A0AAD6R2P5_9ROSI</name>
<gene>
    <name evidence="4" type="ORF">NC653_011553</name>
</gene>
<dbReference type="EMBL" id="JAQIZT010000004">
    <property type="protein sequence ID" value="KAJ7001151.1"/>
    <property type="molecule type" value="Genomic_DNA"/>
</dbReference>
<evidence type="ECO:0000259" key="3">
    <source>
        <dbReference type="Pfam" id="PF08628"/>
    </source>
</evidence>
<dbReference type="InterPro" id="IPR013937">
    <property type="entry name" value="Sorting_nexin_C"/>
</dbReference>